<dbReference type="Gene3D" id="3.40.50.20">
    <property type="match status" value="1"/>
</dbReference>
<name>A0A550I2C3_9FLAO</name>
<reference evidence="5 6" key="1">
    <citation type="submission" date="2019-06" db="EMBL/GenBank/DDBJ databases">
        <title>Gramella sabulilitoris sp. nov., isolated from a marine sand.</title>
        <authorList>
            <person name="Yoon J.-H."/>
        </authorList>
    </citation>
    <scope>NUCLEOTIDE SEQUENCE [LARGE SCALE GENOMIC DNA]</scope>
    <source>
        <strain evidence="5 6">HSMS-1</strain>
    </source>
</reference>
<dbReference type="InterPro" id="IPR020019">
    <property type="entry name" value="AcTrfase_PglD-like"/>
</dbReference>
<dbReference type="RefSeq" id="WP_143410395.1">
    <property type="nucleotide sequence ID" value="NZ_VHSF01000002.1"/>
</dbReference>
<dbReference type="Gene3D" id="2.160.10.10">
    <property type="entry name" value="Hexapeptide repeat proteins"/>
    <property type="match status" value="1"/>
</dbReference>
<dbReference type="Pfam" id="PF17836">
    <property type="entry name" value="PglD_N"/>
    <property type="match status" value="1"/>
</dbReference>
<dbReference type="InterPro" id="IPR041561">
    <property type="entry name" value="PglD_N"/>
</dbReference>
<dbReference type="Proteomes" id="UP000315131">
    <property type="component" value="Unassembled WGS sequence"/>
</dbReference>
<evidence type="ECO:0000256" key="2">
    <source>
        <dbReference type="PIRSR" id="PIRSR620019-2"/>
    </source>
</evidence>
<proteinExistence type="inferred from homology"/>
<protein>
    <submittedName>
        <fullName evidence="5">Acetyltransferase</fullName>
    </submittedName>
</protein>
<dbReference type="PANTHER" id="PTHR43300:SF7">
    <property type="entry name" value="UDP-N-ACETYLBACILLOSAMINE N-ACETYLTRANSFERASE"/>
    <property type="match status" value="1"/>
</dbReference>
<dbReference type="InterPro" id="IPR050179">
    <property type="entry name" value="Trans_hexapeptide_repeat"/>
</dbReference>
<dbReference type="GO" id="GO:0016740">
    <property type="term" value="F:transferase activity"/>
    <property type="evidence" value="ECO:0007669"/>
    <property type="project" value="UniProtKB-KW"/>
</dbReference>
<feature type="domain" description="PglD N-terminal" evidence="3">
    <location>
        <begin position="4"/>
        <end position="85"/>
    </location>
</feature>
<dbReference type="SUPFAM" id="SSF51161">
    <property type="entry name" value="Trimeric LpxA-like enzymes"/>
    <property type="match status" value="1"/>
</dbReference>
<keyword evidence="6" id="KW-1185">Reference proteome</keyword>
<dbReference type="InterPro" id="IPR011004">
    <property type="entry name" value="Trimer_LpxA-like_sf"/>
</dbReference>
<dbReference type="CDD" id="cd03360">
    <property type="entry name" value="LbH_AT_putative"/>
    <property type="match status" value="1"/>
</dbReference>
<organism evidence="5 6">
    <name type="scientific">Christiangramia sabulilitoris</name>
    <dbReference type="NCBI Taxonomy" id="2583991"/>
    <lineage>
        <taxon>Bacteria</taxon>
        <taxon>Pseudomonadati</taxon>
        <taxon>Bacteroidota</taxon>
        <taxon>Flavobacteriia</taxon>
        <taxon>Flavobacteriales</taxon>
        <taxon>Flavobacteriaceae</taxon>
        <taxon>Christiangramia</taxon>
    </lineage>
</organism>
<accession>A0A550I2C3</accession>
<feature type="binding site" evidence="2">
    <location>
        <position position="74"/>
    </location>
    <ligand>
        <name>substrate</name>
    </ligand>
</feature>
<evidence type="ECO:0000259" key="4">
    <source>
        <dbReference type="Pfam" id="PF25087"/>
    </source>
</evidence>
<gene>
    <name evidence="5" type="ORF">FGM01_06760</name>
</gene>
<dbReference type="Pfam" id="PF25087">
    <property type="entry name" value="GMPPB_C"/>
    <property type="match status" value="1"/>
</dbReference>
<dbReference type="OrthoDB" id="1115300at2"/>
<evidence type="ECO:0000259" key="3">
    <source>
        <dbReference type="Pfam" id="PF17836"/>
    </source>
</evidence>
<comment type="similarity">
    <text evidence="1">Belongs to the transferase hexapeptide repeat family.</text>
</comment>
<feature type="domain" description="Mannose-1-phosphate guanyltransferase C-terminal" evidence="4">
    <location>
        <begin position="114"/>
        <end position="194"/>
    </location>
</feature>
<dbReference type="AlphaFoldDB" id="A0A550I2C3"/>
<dbReference type="PANTHER" id="PTHR43300">
    <property type="entry name" value="ACETYLTRANSFERASE"/>
    <property type="match status" value="1"/>
</dbReference>
<comment type="caution">
    <text evidence="5">The sequence shown here is derived from an EMBL/GenBank/DDBJ whole genome shotgun (WGS) entry which is preliminary data.</text>
</comment>
<evidence type="ECO:0000313" key="6">
    <source>
        <dbReference type="Proteomes" id="UP000315131"/>
    </source>
</evidence>
<dbReference type="InterPro" id="IPR056729">
    <property type="entry name" value="GMPPB_C"/>
</dbReference>
<evidence type="ECO:0000313" key="5">
    <source>
        <dbReference type="EMBL" id="TRO65101.1"/>
    </source>
</evidence>
<evidence type="ECO:0000256" key="1">
    <source>
        <dbReference type="ARBA" id="ARBA00007274"/>
    </source>
</evidence>
<sequence>MKSKLLIYGIGKFAEYLAFLFNNDSKYQVIGYCIEENYLKSNKVKSIINNLHVYSFENVTNEITDDFDIFIAIGNNDIRARIFKKAIELNLSFANYVSSKATIWENFDNARNIFIGEGSIIQPYVNIGDNTFIIGGRIGHHCNIGNHVLMTGNTIGGNATIGNFCYLGMNSTIKQNLAIAQNTVIGMGCNLEKNTNPYEVYSNKGTTIRKVDSKQLGNRFLK</sequence>
<keyword evidence="5" id="KW-0808">Transferase</keyword>
<dbReference type="EMBL" id="VHSF01000002">
    <property type="protein sequence ID" value="TRO65101.1"/>
    <property type="molecule type" value="Genomic_DNA"/>
</dbReference>